<reference evidence="1 2" key="1">
    <citation type="journal article" date="2018" name="Front. Plant Sci.">
        <title>Red Clover (Trifolium pratense) and Zigzag Clover (T. medium) - A Picture of Genomic Similarities and Differences.</title>
        <authorList>
            <person name="Dluhosova J."/>
            <person name="Istvanek J."/>
            <person name="Nedelnik J."/>
            <person name="Repkova J."/>
        </authorList>
    </citation>
    <scope>NUCLEOTIDE SEQUENCE [LARGE SCALE GENOMIC DNA]</scope>
    <source>
        <strain evidence="2">cv. 10/8</strain>
        <tissue evidence="1">Leaf</tissue>
    </source>
</reference>
<sequence length="23" mass="2648">MAMEELCAKQTSEMMHLDHLVSL</sequence>
<accession>A0A392PTB2</accession>
<keyword evidence="2" id="KW-1185">Reference proteome</keyword>
<proteinExistence type="predicted"/>
<feature type="non-terminal residue" evidence="1">
    <location>
        <position position="23"/>
    </location>
</feature>
<protein>
    <submittedName>
        <fullName evidence="1">Uncharacterized protein</fullName>
    </submittedName>
</protein>
<dbReference type="AlphaFoldDB" id="A0A392PTB2"/>
<dbReference type="EMBL" id="LXQA010093600">
    <property type="protein sequence ID" value="MCI14739.1"/>
    <property type="molecule type" value="Genomic_DNA"/>
</dbReference>
<dbReference type="Proteomes" id="UP000265520">
    <property type="component" value="Unassembled WGS sequence"/>
</dbReference>
<name>A0A392PTB2_9FABA</name>
<evidence type="ECO:0000313" key="1">
    <source>
        <dbReference type="EMBL" id="MCI14739.1"/>
    </source>
</evidence>
<comment type="caution">
    <text evidence="1">The sequence shown here is derived from an EMBL/GenBank/DDBJ whole genome shotgun (WGS) entry which is preliminary data.</text>
</comment>
<organism evidence="1 2">
    <name type="scientific">Trifolium medium</name>
    <dbReference type="NCBI Taxonomy" id="97028"/>
    <lineage>
        <taxon>Eukaryota</taxon>
        <taxon>Viridiplantae</taxon>
        <taxon>Streptophyta</taxon>
        <taxon>Embryophyta</taxon>
        <taxon>Tracheophyta</taxon>
        <taxon>Spermatophyta</taxon>
        <taxon>Magnoliopsida</taxon>
        <taxon>eudicotyledons</taxon>
        <taxon>Gunneridae</taxon>
        <taxon>Pentapetalae</taxon>
        <taxon>rosids</taxon>
        <taxon>fabids</taxon>
        <taxon>Fabales</taxon>
        <taxon>Fabaceae</taxon>
        <taxon>Papilionoideae</taxon>
        <taxon>50 kb inversion clade</taxon>
        <taxon>NPAAA clade</taxon>
        <taxon>Hologalegina</taxon>
        <taxon>IRL clade</taxon>
        <taxon>Trifolieae</taxon>
        <taxon>Trifolium</taxon>
    </lineage>
</organism>
<evidence type="ECO:0000313" key="2">
    <source>
        <dbReference type="Proteomes" id="UP000265520"/>
    </source>
</evidence>